<evidence type="ECO:0000256" key="4">
    <source>
        <dbReference type="ARBA" id="ARBA00023136"/>
    </source>
</evidence>
<dbReference type="InterPro" id="IPR002035">
    <property type="entry name" value="VWF_A"/>
</dbReference>
<accession>A0A5R8NH10</accession>
<evidence type="ECO:0000256" key="3">
    <source>
        <dbReference type="ARBA" id="ARBA00022989"/>
    </source>
</evidence>
<feature type="domain" description="VWFA" evidence="6">
    <location>
        <begin position="46"/>
        <end position="242"/>
    </location>
</feature>
<dbReference type="AlphaFoldDB" id="A0A5R8NH10"/>
<protein>
    <submittedName>
        <fullName evidence="7">VWA domain-containing protein</fullName>
    </submittedName>
</protein>
<keyword evidence="3" id="KW-1133">Transmembrane helix</keyword>
<sequence>MLLMPRIRPVLAGLLVVGAVALTSCGQEVSGEAQPVAGNAGACDAAVMVVLDVSLSMEATDVAPSRFVAAKQAVRDFADGLPEDTRLGLVTFAGTASVQSWPDTDRRAFTNALESVKLAERTATGEGLYSGLSSFSGLPEGEVPQRIILVSDGKQTVPASLDDPRGAYTAARDAQRKNVRISTISLGTQGGFVEVPGSSGAPAQQVRVPTDPESLREIARLADGDFHEAASPERLAAAFDAMTCS</sequence>
<evidence type="ECO:0000256" key="2">
    <source>
        <dbReference type="ARBA" id="ARBA00022692"/>
    </source>
</evidence>
<dbReference type="SMART" id="SM00327">
    <property type="entry name" value="VWA"/>
    <property type="match status" value="1"/>
</dbReference>
<evidence type="ECO:0000256" key="5">
    <source>
        <dbReference type="SAM" id="SignalP"/>
    </source>
</evidence>
<reference evidence="7 8" key="1">
    <citation type="submission" date="2019-05" db="EMBL/GenBank/DDBJ databases">
        <title>Genomes sequences of two Nocardia cyriacigeorgica environmental isolates, type strains Nocardia asteroides ATCC 19247 and Nocardia cyriacigeorgica DSM 44484.</title>
        <authorList>
            <person name="Vautrin F."/>
            <person name="Bergeron E."/>
            <person name="Dubost A."/>
            <person name="Abrouk D."/>
            <person name="Rodriguez Nava V."/>
            <person name="Pujic P."/>
        </authorList>
    </citation>
    <scope>NUCLEOTIDE SEQUENCE [LARGE SCALE GENOMIC DNA]</scope>
    <source>
        <strain evidence="7 8">EML 446</strain>
    </source>
</reference>
<dbReference type="Proteomes" id="UP000306378">
    <property type="component" value="Unassembled WGS sequence"/>
</dbReference>
<dbReference type="Gene3D" id="3.40.50.410">
    <property type="entry name" value="von Willebrand factor, type A domain"/>
    <property type="match status" value="1"/>
</dbReference>
<dbReference type="InterPro" id="IPR050768">
    <property type="entry name" value="UPF0353/GerABKA_families"/>
</dbReference>
<dbReference type="EMBL" id="VBUT01000009">
    <property type="protein sequence ID" value="TLF74864.1"/>
    <property type="molecule type" value="Genomic_DNA"/>
</dbReference>
<comment type="caution">
    <text evidence="7">The sequence shown here is derived from an EMBL/GenBank/DDBJ whole genome shotgun (WGS) entry which is preliminary data.</text>
</comment>
<dbReference type="PANTHER" id="PTHR22550">
    <property type="entry name" value="SPORE GERMINATION PROTEIN"/>
    <property type="match status" value="1"/>
</dbReference>
<dbReference type="PROSITE" id="PS50234">
    <property type="entry name" value="VWFA"/>
    <property type="match status" value="1"/>
</dbReference>
<dbReference type="PANTHER" id="PTHR22550:SF5">
    <property type="entry name" value="LEUCINE ZIPPER PROTEIN 4"/>
    <property type="match status" value="1"/>
</dbReference>
<evidence type="ECO:0000259" key="6">
    <source>
        <dbReference type="PROSITE" id="PS50234"/>
    </source>
</evidence>
<feature type="signal peptide" evidence="5">
    <location>
        <begin position="1"/>
        <end position="26"/>
    </location>
</feature>
<evidence type="ECO:0000313" key="7">
    <source>
        <dbReference type="EMBL" id="TLF74864.1"/>
    </source>
</evidence>
<keyword evidence="5" id="KW-0732">Signal</keyword>
<gene>
    <name evidence="7" type="ORF">FEK34_23005</name>
</gene>
<dbReference type="InterPro" id="IPR036465">
    <property type="entry name" value="vWFA_dom_sf"/>
</dbReference>
<evidence type="ECO:0000256" key="1">
    <source>
        <dbReference type="ARBA" id="ARBA00022475"/>
    </source>
</evidence>
<dbReference type="Pfam" id="PF13519">
    <property type="entry name" value="VWA_2"/>
    <property type="match status" value="1"/>
</dbReference>
<dbReference type="SUPFAM" id="SSF53300">
    <property type="entry name" value="vWA-like"/>
    <property type="match status" value="1"/>
</dbReference>
<proteinExistence type="predicted"/>
<organism evidence="7 8">
    <name type="scientific">Nocardia cyriacigeorgica</name>
    <dbReference type="NCBI Taxonomy" id="135487"/>
    <lineage>
        <taxon>Bacteria</taxon>
        <taxon>Bacillati</taxon>
        <taxon>Actinomycetota</taxon>
        <taxon>Actinomycetes</taxon>
        <taxon>Mycobacteriales</taxon>
        <taxon>Nocardiaceae</taxon>
        <taxon>Nocardia</taxon>
    </lineage>
</organism>
<keyword evidence="1" id="KW-1003">Cell membrane</keyword>
<dbReference type="PROSITE" id="PS51257">
    <property type="entry name" value="PROKAR_LIPOPROTEIN"/>
    <property type="match status" value="1"/>
</dbReference>
<evidence type="ECO:0000313" key="8">
    <source>
        <dbReference type="Proteomes" id="UP000306378"/>
    </source>
</evidence>
<keyword evidence="2" id="KW-0812">Transmembrane</keyword>
<feature type="chain" id="PRO_5039367870" evidence="5">
    <location>
        <begin position="27"/>
        <end position="245"/>
    </location>
</feature>
<name>A0A5R8NH10_9NOCA</name>
<keyword evidence="4" id="KW-0472">Membrane</keyword>